<dbReference type="InterPro" id="IPR016843">
    <property type="entry name" value="S-AdoMet-dep_Ade-MeTrfase_prd"/>
</dbReference>
<proteinExistence type="predicted"/>
<dbReference type="GO" id="GO:0003677">
    <property type="term" value="F:DNA binding"/>
    <property type="evidence" value="ECO:0007669"/>
    <property type="project" value="InterPro"/>
</dbReference>
<gene>
    <name evidence="3" type="ORF">FC15_GL000946</name>
</gene>
<dbReference type="InterPro" id="IPR029063">
    <property type="entry name" value="SAM-dependent_MTases_sf"/>
</dbReference>
<dbReference type="AlphaFoldDB" id="A0A0R1W775"/>
<dbReference type="InterPro" id="IPR003356">
    <property type="entry name" value="DNA_methylase_A-5"/>
</dbReference>
<dbReference type="Pfam" id="PF21106">
    <property type="entry name" value="YtxK_like"/>
    <property type="match status" value="1"/>
</dbReference>
<comment type="caution">
    <text evidence="3">The sequence shown here is derived from an EMBL/GenBank/DDBJ whole genome shotgun (WGS) entry which is preliminary data.</text>
</comment>
<dbReference type="GO" id="GO:0008170">
    <property type="term" value="F:N-methyltransferase activity"/>
    <property type="evidence" value="ECO:0007669"/>
    <property type="project" value="InterPro"/>
</dbReference>
<dbReference type="STRING" id="1423735.FC15_GL000946"/>
<name>A0A0R1W775_9LACO</name>
<dbReference type="EMBL" id="AZFX01000003">
    <property type="protein sequence ID" value="KRM13776.1"/>
    <property type="molecule type" value="Genomic_DNA"/>
</dbReference>
<evidence type="ECO:0000259" key="1">
    <source>
        <dbReference type="Pfam" id="PF02384"/>
    </source>
</evidence>
<dbReference type="CDD" id="cd02440">
    <property type="entry name" value="AdoMet_MTases"/>
    <property type="match status" value="1"/>
</dbReference>
<dbReference type="GO" id="GO:0032259">
    <property type="term" value="P:methylation"/>
    <property type="evidence" value="ECO:0007669"/>
    <property type="project" value="UniProtKB-KW"/>
</dbReference>
<protein>
    <submittedName>
        <fullName evidence="3">Adenine-specific DNA methylase</fullName>
    </submittedName>
</protein>
<dbReference type="PATRIC" id="fig|1423735.3.peg.984"/>
<dbReference type="PANTHER" id="PTHR41313:SF1">
    <property type="entry name" value="DNA METHYLASE ADENINE-SPECIFIC DOMAIN-CONTAINING PROTEIN"/>
    <property type="match status" value="1"/>
</dbReference>
<dbReference type="Pfam" id="PF02384">
    <property type="entry name" value="N6_Mtase"/>
    <property type="match status" value="1"/>
</dbReference>
<dbReference type="Gene3D" id="1.10.150.470">
    <property type="match status" value="1"/>
</dbReference>
<evidence type="ECO:0000259" key="2">
    <source>
        <dbReference type="Pfam" id="PF21106"/>
    </source>
</evidence>
<dbReference type="Gene3D" id="3.40.50.150">
    <property type="entry name" value="Vaccinia Virus protein VP39"/>
    <property type="match status" value="1"/>
</dbReference>
<dbReference type="InterPro" id="IPR048375">
    <property type="entry name" value="YtxK-like_N"/>
</dbReference>
<reference evidence="3 4" key="1">
    <citation type="journal article" date="2015" name="Genome Announc.">
        <title>Expanding the biotechnology potential of lactobacilli through comparative genomics of 213 strains and associated genera.</title>
        <authorList>
            <person name="Sun Z."/>
            <person name="Harris H.M."/>
            <person name="McCann A."/>
            <person name="Guo C."/>
            <person name="Argimon S."/>
            <person name="Zhang W."/>
            <person name="Yang X."/>
            <person name="Jeffery I.B."/>
            <person name="Cooney J.C."/>
            <person name="Kagawa T.F."/>
            <person name="Liu W."/>
            <person name="Song Y."/>
            <person name="Salvetti E."/>
            <person name="Wrobel A."/>
            <person name="Rasinkangas P."/>
            <person name="Parkhill J."/>
            <person name="Rea M.C."/>
            <person name="O'Sullivan O."/>
            <person name="Ritari J."/>
            <person name="Douillard F.P."/>
            <person name="Paul Ross R."/>
            <person name="Yang R."/>
            <person name="Briner A.E."/>
            <person name="Felis G.E."/>
            <person name="de Vos W.M."/>
            <person name="Barrangou R."/>
            <person name="Klaenhammer T.R."/>
            <person name="Caufield P.W."/>
            <person name="Cui Y."/>
            <person name="Zhang H."/>
            <person name="O'Toole P.W."/>
        </authorList>
    </citation>
    <scope>NUCLEOTIDE SEQUENCE [LARGE SCALE GENOMIC DNA]</scope>
    <source>
        <strain evidence="3 4">DSM 17758</strain>
    </source>
</reference>
<dbReference type="PANTHER" id="PTHR41313">
    <property type="entry name" value="ADENINE-SPECIFIC METHYLTRANSFERASE"/>
    <property type="match status" value="1"/>
</dbReference>
<dbReference type="PIRSF" id="PIRSF026567">
    <property type="entry name" value="Adenine_mtase_bact_prd"/>
    <property type="match status" value="1"/>
</dbReference>
<dbReference type="SUPFAM" id="SSF53335">
    <property type="entry name" value="S-adenosyl-L-methionine-dependent methyltransferases"/>
    <property type="match status" value="1"/>
</dbReference>
<feature type="domain" description="YtxK-like N-terminal helical" evidence="2">
    <location>
        <begin position="11"/>
        <end position="87"/>
    </location>
</feature>
<keyword evidence="3" id="KW-0489">Methyltransferase</keyword>
<evidence type="ECO:0000313" key="4">
    <source>
        <dbReference type="Proteomes" id="UP000051315"/>
    </source>
</evidence>
<accession>A0A0R1W775</accession>
<organism evidence="3 4">
    <name type="scientific">Lapidilactobacillus concavus DSM 17758</name>
    <dbReference type="NCBI Taxonomy" id="1423735"/>
    <lineage>
        <taxon>Bacteria</taxon>
        <taxon>Bacillati</taxon>
        <taxon>Bacillota</taxon>
        <taxon>Bacilli</taxon>
        <taxon>Lactobacillales</taxon>
        <taxon>Lactobacillaceae</taxon>
        <taxon>Lapidilactobacillus</taxon>
    </lineage>
</organism>
<evidence type="ECO:0000313" key="3">
    <source>
        <dbReference type="EMBL" id="KRM13776.1"/>
    </source>
</evidence>
<keyword evidence="4" id="KW-1185">Reference proteome</keyword>
<dbReference type="Proteomes" id="UP000051315">
    <property type="component" value="Unassembled WGS sequence"/>
</dbReference>
<feature type="domain" description="DNA methylase adenine-specific" evidence="1">
    <location>
        <begin position="103"/>
        <end position="318"/>
    </location>
</feature>
<dbReference type="InterPro" id="IPR052933">
    <property type="entry name" value="DNA_Protect_Modify"/>
</dbReference>
<keyword evidence="3" id="KW-0808">Transferase</keyword>
<sequence>MKLLEPQKIQQLYQQLDQSVGVLQTNLKSTYVDALTETLDNLIRQEVHVENGAPTADVVTQLTQAYAGMDLQALTNAERFNLIQLLLVRAQKADRLHANLQATPNAVGLLFSLLVNTFISTEQKELTIVDPVVGAGNLLFAIAQQLAFEQRQLNLYGIDNNEDLLSLASTFSELLGKAVTFLHQDALTPWLLNQQPDVVVADLPVGYYPVDSRAEKFELREKSGHSFAHDLLIEQSMKSLKSGGLGLFIVPANLFQQSNGADLTHWLTTKVYLQAVISLPAKVFEADVAEKAILVLQNHGGQARQAKEVLLTSAPDTQQISALREFSVQLQTWAQQNFA</sequence>